<organism evidence="1">
    <name type="scientific">Wuchereria bancrofti</name>
    <dbReference type="NCBI Taxonomy" id="6293"/>
    <lineage>
        <taxon>Eukaryota</taxon>
        <taxon>Metazoa</taxon>
        <taxon>Ecdysozoa</taxon>
        <taxon>Nematoda</taxon>
        <taxon>Chromadorea</taxon>
        <taxon>Rhabditida</taxon>
        <taxon>Spirurina</taxon>
        <taxon>Spiruromorpha</taxon>
        <taxon>Filarioidea</taxon>
        <taxon>Onchocercidae</taxon>
        <taxon>Wuchereria</taxon>
    </lineage>
</organism>
<proteinExistence type="predicted"/>
<name>A0A1I8EJG9_WUCBA</name>
<protein>
    <submittedName>
        <fullName evidence="1">Uncharacterized protein</fullName>
    </submittedName>
</protein>
<accession>A0A1I8EJG9</accession>
<sequence>MEVFREQFRVPNLQGFKLIVMVSDDSYNTTMGVTTTDSDEQATSEMAAAKPKERQFQVVPVPGTFTRGRWKCWDYKDKTLETGAIIDFTEKSEKHSLPVNIVENPVGCRNFISHGQTDTMNNTANEPHLISGTDMNGTAISQAIDVSNMGKESSTIVVTSIDPPSVTPIHGTPSSASTSPAINNATVIETKEKVSDHKNLLSLQTAASAPVLNAAGVALAHTPQFYRTSSATTSYLEPLSELPDPNVVVQQPFASESITTNVPLTVIEADDPSSRDITYNERKCKFAAITFIVSIIKTIKLMKFEMWDKVRIETNSGMYGLFYQSQIYMFALNR</sequence>
<dbReference type="AlphaFoldDB" id="A0A1I8EJG9"/>
<dbReference type="WBParaSite" id="maker-PairedContig_2512-snap-gene-0.2-mRNA-1">
    <property type="protein sequence ID" value="maker-PairedContig_2512-snap-gene-0.2-mRNA-1"/>
    <property type="gene ID" value="maker-PairedContig_2512-snap-gene-0.2"/>
</dbReference>
<reference evidence="1" key="1">
    <citation type="submission" date="2016-11" db="UniProtKB">
        <authorList>
            <consortium name="WormBaseParasite"/>
        </authorList>
    </citation>
    <scope>IDENTIFICATION</scope>
    <source>
        <strain evidence="1">pt0022</strain>
    </source>
</reference>
<evidence type="ECO:0000313" key="1">
    <source>
        <dbReference type="WBParaSite" id="maker-PairedContig_2512-snap-gene-0.2-mRNA-1"/>
    </source>
</evidence>
<dbReference type="STRING" id="6293.A0A1I8EJG9"/>